<dbReference type="CDD" id="cd11314">
    <property type="entry name" value="AmyAc_arch_bac_plant_AmyA"/>
    <property type="match status" value="1"/>
</dbReference>
<sequence>MVRRPQEPRSMTSGITHVWLPPPSHSVDAQGYLPGRLYDLNASKYGSEAQLRAVIAAFHGKGIKCIADIVINHRRAEHMDSRGIYCIFEGGTPDGRLDWGPHMIYRDDSYSDGTGYADTALEYQPAPDLDHLNDRVRSELTEWLKWMKTDVGFDGWRLDFARGYSVRGGRRHAYRGVSRRIGVSERIGYGYGDHPDVSVIRSRSGRAPADSRGRVDAVGGPAAAFDFTTRGVLQAALDYSELWKKMQDAQGRAPGLVGLRPAQAVTFVDNHDTGSKTQHISPLPAEKVSQGYAYILTHPGTPCVFYDHFFDPSLKDKITRMMKIRTRNDIGPGSSLRILLADNDAYVAEIDGRVIAKVGARYDARYDASSSIPQGFQVSTSGNHYAIWEKL</sequence>
<name>A0A2T8KPD9_9POAL</name>
<dbReference type="InterPro" id="IPR017853">
    <property type="entry name" value="GH"/>
</dbReference>
<dbReference type="Gramene" id="PVH64035">
    <property type="protein sequence ID" value="PVH64035"/>
    <property type="gene ID" value="PAHAL_2G170800"/>
</dbReference>
<protein>
    <recommendedName>
        <fullName evidence="5 10">Alpha-amylase</fullName>
        <ecNumber evidence="5 10">3.2.1.1</ecNumber>
    </recommendedName>
</protein>
<evidence type="ECO:0000256" key="6">
    <source>
        <dbReference type="ARBA" id="ARBA00022801"/>
    </source>
</evidence>
<dbReference type="PANTHER" id="PTHR43447">
    <property type="entry name" value="ALPHA-AMYLASE"/>
    <property type="match status" value="1"/>
</dbReference>
<dbReference type="InterPro" id="IPR006047">
    <property type="entry name" value="GH13_cat_dom"/>
</dbReference>
<evidence type="ECO:0000259" key="12">
    <source>
        <dbReference type="SMART" id="SM00810"/>
    </source>
</evidence>
<dbReference type="Pfam" id="PF07821">
    <property type="entry name" value="Alpha-amyl_C2"/>
    <property type="match status" value="1"/>
</dbReference>
<dbReference type="InterPro" id="IPR013780">
    <property type="entry name" value="Glyco_hydro_b"/>
</dbReference>
<dbReference type="InterPro" id="IPR006046">
    <property type="entry name" value="Alpha_amylase"/>
</dbReference>
<comment type="similarity">
    <text evidence="3 9">Belongs to the glycosyl hydrolase 13 family.</text>
</comment>
<evidence type="ECO:0000256" key="5">
    <source>
        <dbReference type="ARBA" id="ARBA00012595"/>
    </source>
</evidence>
<evidence type="ECO:0000256" key="8">
    <source>
        <dbReference type="ARBA" id="ARBA00023295"/>
    </source>
</evidence>
<keyword evidence="8 10" id="KW-0326">Glycosidase</keyword>
<evidence type="ECO:0000313" key="13">
    <source>
        <dbReference type="EMBL" id="PVH64035.1"/>
    </source>
</evidence>
<dbReference type="SUPFAM" id="SSF51445">
    <property type="entry name" value="(Trans)glycosidases"/>
    <property type="match status" value="1"/>
</dbReference>
<dbReference type="InterPro" id="IPR012850">
    <property type="entry name" value="A-amylase_bs_C"/>
</dbReference>
<gene>
    <name evidence="13" type="ORF">PAHAL_2G170800</name>
</gene>
<feature type="domain" description="Alpha-amylase C-terminal beta-sheet" evidence="12">
    <location>
        <begin position="326"/>
        <end position="390"/>
    </location>
</feature>
<organism evidence="13">
    <name type="scientific">Panicum hallii</name>
    <dbReference type="NCBI Taxonomy" id="206008"/>
    <lineage>
        <taxon>Eukaryota</taxon>
        <taxon>Viridiplantae</taxon>
        <taxon>Streptophyta</taxon>
        <taxon>Embryophyta</taxon>
        <taxon>Tracheophyta</taxon>
        <taxon>Spermatophyta</taxon>
        <taxon>Magnoliopsida</taxon>
        <taxon>Liliopsida</taxon>
        <taxon>Poales</taxon>
        <taxon>Poaceae</taxon>
        <taxon>PACMAD clade</taxon>
        <taxon>Panicoideae</taxon>
        <taxon>Panicodae</taxon>
        <taxon>Paniceae</taxon>
        <taxon>Panicinae</taxon>
        <taxon>Panicum</taxon>
        <taxon>Panicum sect. Panicum</taxon>
    </lineage>
</organism>
<proteinExistence type="inferred from homology"/>
<dbReference type="Gene3D" id="2.60.40.1180">
    <property type="entry name" value="Golgi alpha-mannosidase II"/>
    <property type="match status" value="1"/>
</dbReference>
<comment type="catalytic activity">
    <reaction evidence="1 10">
        <text>Endohydrolysis of (1-&gt;4)-alpha-D-glucosidic linkages in polysaccharides containing three or more (1-&gt;4)-alpha-linked D-glucose units.</text>
        <dbReference type="EC" id="3.2.1.1"/>
    </reaction>
</comment>
<dbReference type="PRINTS" id="PR00110">
    <property type="entry name" value="ALPHAAMYLASE"/>
</dbReference>
<evidence type="ECO:0000256" key="7">
    <source>
        <dbReference type="ARBA" id="ARBA00023277"/>
    </source>
</evidence>
<dbReference type="Proteomes" id="UP000243499">
    <property type="component" value="Chromosome 2"/>
</dbReference>
<keyword evidence="6 10" id="KW-0378">Hydrolase</keyword>
<comment type="subunit">
    <text evidence="4">Monomer.</text>
</comment>
<evidence type="ECO:0000256" key="9">
    <source>
        <dbReference type="RuleBase" id="RU003615"/>
    </source>
</evidence>
<keyword evidence="7 10" id="KW-0119">Carbohydrate metabolism</keyword>
<feature type="domain" description="Glycosyl hydrolase family 13 catalytic" evidence="11">
    <location>
        <begin position="1"/>
        <end position="325"/>
    </location>
</feature>
<dbReference type="AlphaFoldDB" id="A0A2T8KPD9"/>
<dbReference type="SMART" id="SM00810">
    <property type="entry name" value="Alpha-amyl_C2"/>
    <property type="match status" value="1"/>
</dbReference>
<dbReference type="Pfam" id="PF00128">
    <property type="entry name" value="Alpha-amylase"/>
    <property type="match status" value="1"/>
</dbReference>
<evidence type="ECO:0000256" key="10">
    <source>
        <dbReference type="RuleBase" id="RU361134"/>
    </source>
</evidence>
<dbReference type="SUPFAM" id="SSF51011">
    <property type="entry name" value="Glycosyl hydrolase domain"/>
    <property type="match status" value="1"/>
</dbReference>
<dbReference type="GO" id="GO:0004556">
    <property type="term" value="F:alpha-amylase activity"/>
    <property type="evidence" value="ECO:0007669"/>
    <property type="project" value="UniProtKB-UniRule"/>
</dbReference>
<dbReference type="SMART" id="SM00642">
    <property type="entry name" value="Aamy"/>
    <property type="match status" value="1"/>
</dbReference>
<evidence type="ECO:0000256" key="3">
    <source>
        <dbReference type="ARBA" id="ARBA00008061"/>
    </source>
</evidence>
<dbReference type="Gene3D" id="3.20.20.80">
    <property type="entry name" value="Glycosidases"/>
    <property type="match status" value="1"/>
</dbReference>
<evidence type="ECO:0000256" key="1">
    <source>
        <dbReference type="ARBA" id="ARBA00000548"/>
    </source>
</evidence>
<evidence type="ECO:0000256" key="4">
    <source>
        <dbReference type="ARBA" id="ARBA00011245"/>
    </source>
</evidence>
<accession>A0A2T8KPD9</accession>
<dbReference type="GO" id="GO:0005975">
    <property type="term" value="P:carbohydrate metabolic process"/>
    <property type="evidence" value="ECO:0007669"/>
    <property type="project" value="InterPro"/>
</dbReference>
<reference evidence="13" key="1">
    <citation type="submission" date="2018-04" db="EMBL/GenBank/DDBJ databases">
        <title>WGS assembly of Panicum hallii.</title>
        <authorList>
            <person name="Lovell J."/>
            <person name="Jenkins J."/>
            <person name="Lowry D."/>
            <person name="Mamidi S."/>
            <person name="Sreedasyam A."/>
            <person name="Weng X."/>
            <person name="Barry K."/>
            <person name="Bonette J."/>
            <person name="Campitelli B."/>
            <person name="Daum C."/>
            <person name="Gordon S."/>
            <person name="Gould B."/>
            <person name="Lipzen A."/>
            <person name="Macqueen A."/>
            <person name="Palacio-Mejia J."/>
            <person name="Plott C."/>
            <person name="Shakirov E."/>
            <person name="Shu S."/>
            <person name="Yoshinaga Y."/>
            <person name="Zane M."/>
            <person name="Rokhsar D."/>
            <person name="Grimwood J."/>
            <person name="Schmutz J."/>
            <person name="Juenger T."/>
        </authorList>
    </citation>
    <scope>NUCLEOTIDE SEQUENCE [LARGE SCALE GENOMIC DNA]</scope>
    <source>
        <strain evidence="13">FIL2</strain>
    </source>
</reference>
<comment type="cofactor">
    <cofactor evidence="2">
        <name>Ca(2+)</name>
        <dbReference type="ChEBI" id="CHEBI:29108"/>
    </cofactor>
</comment>
<evidence type="ECO:0000256" key="2">
    <source>
        <dbReference type="ARBA" id="ARBA00001913"/>
    </source>
</evidence>
<evidence type="ECO:0000259" key="11">
    <source>
        <dbReference type="SMART" id="SM00642"/>
    </source>
</evidence>
<dbReference type="EMBL" id="CM008047">
    <property type="protein sequence ID" value="PVH64035.1"/>
    <property type="molecule type" value="Genomic_DNA"/>
</dbReference>
<dbReference type="EC" id="3.2.1.1" evidence="5 10"/>
<dbReference type="GO" id="GO:0005509">
    <property type="term" value="F:calcium ion binding"/>
    <property type="evidence" value="ECO:0007669"/>
    <property type="project" value="InterPro"/>
</dbReference>